<proteinExistence type="predicted"/>
<comment type="caution">
    <text evidence="2">The sequence shown here is derived from an EMBL/GenBank/DDBJ whole genome shotgun (WGS) entry which is preliminary data.</text>
</comment>
<keyword evidence="3" id="KW-1185">Reference proteome</keyword>
<protein>
    <submittedName>
        <fullName evidence="2">Uncharacterized protein</fullName>
    </submittedName>
</protein>
<evidence type="ECO:0000313" key="2">
    <source>
        <dbReference type="EMBL" id="SPJ72388.1"/>
    </source>
</evidence>
<dbReference type="Proteomes" id="UP001187734">
    <property type="component" value="Unassembled WGS sequence"/>
</dbReference>
<dbReference type="EMBL" id="ONZP01000058">
    <property type="protein sequence ID" value="SPJ72388.1"/>
    <property type="molecule type" value="Genomic_DNA"/>
</dbReference>
<sequence length="190" mass="21348">MFSQNQPKINRGISGSPHWAQADKQTSNNGFFDSWDPTFDLNTTTLPLQNPLHSNAFHEQNAFNTPPLSMGTPGAGSPQPCTLNLVLRPEHIENSSQSSEMQNQIIRRLERVEHGLEHVGYMLSDLKTSLAKLEEKMEGQRMAHEEDVRCSLETIKKGMDKFFTCFASQLENEIVDVEERGGCKAEVAIM</sequence>
<dbReference type="AlphaFoldDB" id="A0AAE8SE15"/>
<evidence type="ECO:0000313" key="3">
    <source>
        <dbReference type="Proteomes" id="UP001187734"/>
    </source>
</evidence>
<evidence type="ECO:0000256" key="1">
    <source>
        <dbReference type="SAM" id="MobiDB-lite"/>
    </source>
</evidence>
<reference evidence="2" key="1">
    <citation type="submission" date="2018-03" db="EMBL/GenBank/DDBJ databases">
        <authorList>
            <person name="Guldener U."/>
        </authorList>
    </citation>
    <scope>NUCLEOTIDE SEQUENCE</scope>
</reference>
<organism evidence="2 3">
    <name type="scientific">Fusarium torulosum</name>
    <dbReference type="NCBI Taxonomy" id="33205"/>
    <lineage>
        <taxon>Eukaryota</taxon>
        <taxon>Fungi</taxon>
        <taxon>Dikarya</taxon>
        <taxon>Ascomycota</taxon>
        <taxon>Pezizomycotina</taxon>
        <taxon>Sordariomycetes</taxon>
        <taxon>Hypocreomycetidae</taxon>
        <taxon>Hypocreales</taxon>
        <taxon>Nectriaceae</taxon>
        <taxon>Fusarium</taxon>
    </lineage>
</organism>
<feature type="region of interest" description="Disordered" evidence="1">
    <location>
        <begin position="1"/>
        <end position="31"/>
    </location>
</feature>
<name>A0AAE8SE15_9HYPO</name>
<gene>
    <name evidence="2" type="ORF">FTOL_02116</name>
</gene>
<accession>A0AAE8SE15</accession>